<accession>A0AC58SJC0</accession>
<name>A0AC58SJC0_TOBAC</name>
<reference evidence="2" key="2">
    <citation type="submission" date="2025-08" db="UniProtKB">
        <authorList>
            <consortium name="RefSeq"/>
        </authorList>
    </citation>
    <scope>IDENTIFICATION</scope>
    <source>
        <tissue evidence="2">Leaf</tissue>
    </source>
</reference>
<organism evidence="1 2">
    <name type="scientific">Nicotiana tabacum</name>
    <name type="common">Common tobacco</name>
    <dbReference type="NCBI Taxonomy" id="4097"/>
    <lineage>
        <taxon>Eukaryota</taxon>
        <taxon>Viridiplantae</taxon>
        <taxon>Streptophyta</taxon>
        <taxon>Embryophyta</taxon>
        <taxon>Tracheophyta</taxon>
        <taxon>Spermatophyta</taxon>
        <taxon>Magnoliopsida</taxon>
        <taxon>eudicotyledons</taxon>
        <taxon>Gunneridae</taxon>
        <taxon>Pentapetalae</taxon>
        <taxon>asterids</taxon>
        <taxon>lamiids</taxon>
        <taxon>Solanales</taxon>
        <taxon>Solanaceae</taxon>
        <taxon>Nicotianoideae</taxon>
        <taxon>Nicotianeae</taxon>
        <taxon>Nicotiana</taxon>
    </lineage>
</organism>
<sequence length="161" mass="17926">MDSTSNYEDSSVSGDDSTVPPSSPLFLLSSDSPGTMLVSTIFDGTGYKSWSMSMLLGLSCKNKLGMIKGTILGPSPAFPLFEPETKCNDMVVAWILKSLDREIGETIMHTKSAEKLWNEIEKRFDQASRIKIYQIRKEILSISQGTSSISTYVNRIKKLWD</sequence>
<evidence type="ECO:0000313" key="2">
    <source>
        <dbReference type="RefSeq" id="XP_075085066.1"/>
    </source>
</evidence>
<dbReference type="RefSeq" id="XP_075085066.1">
    <property type="nucleotide sequence ID" value="XM_075228965.1"/>
</dbReference>
<keyword evidence="1" id="KW-1185">Reference proteome</keyword>
<dbReference type="Proteomes" id="UP000790787">
    <property type="component" value="Chromosome 13"/>
</dbReference>
<evidence type="ECO:0000313" key="1">
    <source>
        <dbReference type="Proteomes" id="UP000790787"/>
    </source>
</evidence>
<proteinExistence type="predicted"/>
<reference evidence="1" key="1">
    <citation type="journal article" date="2014" name="Nat. Commun.">
        <title>The tobacco genome sequence and its comparison with those of tomato and potato.</title>
        <authorList>
            <person name="Sierro N."/>
            <person name="Battey J.N."/>
            <person name="Ouadi S."/>
            <person name="Bakaher N."/>
            <person name="Bovet L."/>
            <person name="Willig A."/>
            <person name="Goepfert S."/>
            <person name="Peitsch M.C."/>
            <person name="Ivanov N.V."/>
        </authorList>
    </citation>
    <scope>NUCLEOTIDE SEQUENCE [LARGE SCALE GENOMIC DNA]</scope>
</reference>
<protein>
    <submittedName>
        <fullName evidence="2">Uncharacterized protein LOC142168302</fullName>
    </submittedName>
</protein>
<gene>
    <name evidence="2" type="primary">LOC142168302</name>
</gene>